<dbReference type="InterPro" id="IPR036182">
    <property type="entry name" value="PCuAC_sf"/>
</dbReference>
<dbReference type="Gene3D" id="2.60.40.1890">
    <property type="entry name" value="PCu(A)C copper chaperone"/>
    <property type="match status" value="1"/>
</dbReference>
<organism evidence="2">
    <name type="scientific">freshwater metagenome</name>
    <dbReference type="NCBI Taxonomy" id="449393"/>
    <lineage>
        <taxon>unclassified sequences</taxon>
        <taxon>metagenomes</taxon>
        <taxon>ecological metagenomes</taxon>
    </lineage>
</organism>
<evidence type="ECO:0000313" key="2">
    <source>
        <dbReference type="EMBL" id="CAB4545672.1"/>
    </source>
</evidence>
<reference evidence="2" key="1">
    <citation type="submission" date="2020-05" db="EMBL/GenBank/DDBJ databases">
        <authorList>
            <person name="Chiriac C."/>
            <person name="Salcher M."/>
            <person name="Ghai R."/>
            <person name="Kavagutti S V."/>
        </authorList>
    </citation>
    <scope>NUCLEOTIDE SEQUENCE</scope>
</reference>
<proteinExistence type="predicted"/>
<name>A0A6J6C2U1_9ZZZZ</name>
<dbReference type="EMBL" id="CAEZSF010000131">
    <property type="protein sequence ID" value="CAB4545672.1"/>
    <property type="molecule type" value="Genomic_DNA"/>
</dbReference>
<dbReference type="SUPFAM" id="SSF110087">
    <property type="entry name" value="DR1885-like metal-binding protein"/>
    <property type="match status" value="1"/>
</dbReference>
<sequence>MLHSANHDRPRMRTRRALGLGLAVLCVAGSAIAGCSSEDSASTATTEAAPEGATAESTTTTAAPATLPSVSNVFAPPTEAGQDVMVSLSITGGATEDALVDVSISEEWAESAMLVPDAAVVLVPSQTVNLTKSGAYIEVVGLKKALDLNRPFEITLKFKNSPEQTVQGGVRSVSLGSS</sequence>
<dbReference type="AlphaFoldDB" id="A0A6J6C2U1"/>
<evidence type="ECO:0000256" key="1">
    <source>
        <dbReference type="SAM" id="MobiDB-lite"/>
    </source>
</evidence>
<feature type="region of interest" description="Disordered" evidence="1">
    <location>
        <begin position="37"/>
        <end position="61"/>
    </location>
</feature>
<gene>
    <name evidence="2" type="ORF">UFOPK1358_01297</name>
</gene>
<protein>
    <submittedName>
        <fullName evidence="2">Unannotated protein</fullName>
    </submittedName>
</protein>
<accession>A0A6J6C2U1</accession>